<proteinExistence type="predicted"/>
<dbReference type="Proteomes" id="UP000027866">
    <property type="component" value="Unassembled WGS sequence"/>
</dbReference>
<name>A0A074M9X9_9SPHN</name>
<accession>A0A074M9X9</accession>
<dbReference type="AlphaFoldDB" id="A0A074M9X9"/>
<dbReference type="InterPro" id="IPR036429">
    <property type="entry name" value="SpoA-like_sf"/>
</dbReference>
<evidence type="ECO:0000313" key="3">
    <source>
        <dbReference type="Proteomes" id="UP000027866"/>
    </source>
</evidence>
<evidence type="ECO:0000259" key="1">
    <source>
        <dbReference type="Pfam" id="PF01052"/>
    </source>
</evidence>
<sequence length="274" mass="28470">MADQLAQDLAVLLSNDRLNVKVAEPEWLSGTEVLGRIGPVAANSLLRVGVTGVTALLSIDFANAIALTDRSFGGGGRTASEVPERLPRSAALLVEEAATMVAGAMARIANHGHAGLAPQCPEGEVIIRSESAARLRPFAADALCASFALEIGDNDGCQWGAMLAIASDFIDPLLPDPAQAATASRKPDAGHTGVKVVTGSFGTIPLSLHAVLAEFDLPLGRLGTLAPGDQIPLVPARHVPIKLGDTVLAYGSIGTLDDQMALRLTRLPEERLLK</sequence>
<dbReference type="InterPro" id="IPR001543">
    <property type="entry name" value="FliN-like_C"/>
</dbReference>
<protein>
    <recommendedName>
        <fullName evidence="1">Flagellar motor switch protein FliN-like C-terminal domain-containing protein</fullName>
    </recommendedName>
</protein>
<keyword evidence="3" id="KW-1185">Reference proteome</keyword>
<dbReference type="Gene3D" id="2.30.330.10">
    <property type="entry name" value="SpoA-like"/>
    <property type="match status" value="1"/>
</dbReference>
<evidence type="ECO:0000313" key="2">
    <source>
        <dbReference type="EMBL" id="KEO89570.1"/>
    </source>
</evidence>
<dbReference type="Pfam" id="PF01052">
    <property type="entry name" value="FliMN_C"/>
    <property type="match status" value="1"/>
</dbReference>
<feature type="domain" description="Flagellar motor switch protein FliN-like C-terminal" evidence="1">
    <location>
        <begin position="203"/>
        <end position="266"/>
    </location>
</feature>
<gene>
    <name evidence="2" type="ORF">EH32_03450</name>
</gene>
<comment type="caution">
    <text evidence="2">The sequence shown here is derived from an EMBL/GenBank/DDBJ whole genome shotgun (WGS) entry which is preliminary data.</text>
</comment>
<dbReference type="RefSeq" id="WP_069297420.1">
    <property type="nucleotide sequence ID" value="NZ_CP017057.1"/>
</dbReference>
<dbReference type="SUPFAM" id="SSF101801">
    <property type="entry name" value="Surface presentation of antigens (SPOA)"/>
    <property type="match status" value="1"/>
</dbReference>
<dbReference type="EMBL" id="JMIX01000014">
    <property type="protein sequence ID" value="KEO89570.1"/>
    <property type="molecule type" value="Genomic_DNA"/>
</dbReference>
<organism evidence="2 3">
    <name type="scientific">Erythrobacter litoralis</name>
    <dbReference type="NCBI Taxonomy" id="39960"/>
    <lineage>
        <taxon>Bacteria</taxon>
        <taxon>Pseudomonadati</taxon>
        <taxon>Pseudomonadota</taxon>
        <taxon>Alphaproteobacteria</taxon>
        <taxon>Sphingomonadales</taxon>
        <taxon>Erythrobacteraceae</taxon>
        <taxon>Erythrobacter/Porphyrobacter group</taxon>
        <taxon>Erythrobacter</taxon>
    </lineage>
</organism>
<reference evidence="2 3" key="1">
    <citation type="submission" date="2014-04" db="EMBL/GenBank/DDBJ databases">
        <title>A comprehensive comparison of genomes of Erythrobacter spp. Strains.</title>
        <authorList>
            <person name="Zheng Q."/>
        </authorList>
    </citation>
    <scope>NUCLEOTIDE SEQUENCE [LARGE SCALE GENOMIC DNA]</scope>
    <source>
        <strain evidence="2 3">DSM 8509</strain>
    </source>
</reference>